<evidence type="ECO:0000256" key="7">
    <source>
        <dbReference type="ARBA" id="ARBA00022917"/>
    </source>
</evidence>
<dbReference type="InterPro" id="IPR024088">
    <property type="entry name" value="Tyr-tRNA-ligase_bac-type"/>
</dbReference>
<dbReference type="EC" id="6.1.1.1" evidence="10"/>
<dbReference type="Gene3D" id="1.10.240.10">
    <property type="entry name" value="Tyrosyl-Transfer RNA Synthetase"/>
    <property type="match status" value="1"/>
</dbReference>
<dbReference type="PRINTS" id="PR01040">
    <property type="entry name" value="TRNASYNTHTYR"/>
</dbReference>
<dbReference type="GO" id="GO:0003723">
    <property type="term" value="F:RNA binding"/>
    <property type="evidence" value="ECO:0007669"/>
    <property type="project" value="UniProtKB-KW"/>
</dbReference>
<comment type="subcellular location">
    <subcellularLocation>
        <location evidence="10">Cytoplasm</location>
    </subcellularLocation>
</comment>
<dbReference type="AlphaFoldDB" id="A0A0D2I159"/>
<dbReference type="GO" id="GO:0005829">
    <property type="term" value="C:cytosol"/>
    <property type="evidence" value="ECO:0007669"/>
    <property type="project" value="TreeGrafter"/>
</dbReference>
<dbReference type="Gene3D" id="3.10.290.10">
    <property type="entry name" value="RNA-binding S4 domain"/>
    <property type="match status" value="1"/>
</dbReference>
<keyword evidence="3 10" id="KW-0436">Ligase</keyword>
<evidence type="ECO:0000313" key="12">
    <source>
        <dbReference type="EMBL" id="KIX84960.1"/>
    </source>
</evidence>
<dbReference type="InterPro" id="IPR002307">
    <property type="entry name" value="Tyr-tRNA-ligase"/>
</dbReference>
<dbReference type="GO" id="GO:0004831">
    <property type="term" value="F:tyrosine-tRNA ligase activity"/>
    <property type="evidence" value="ECO:0007669"/>
    <property type="project" value="UniProtKB-UniRule"/>
</dbReference>
<evidence type="ECO:0000256" key="5">
    <source>
        <dbReference type="ARBA" id="ARBA00022840"/>
    </source>
</evidence>
<sequence length="397" mass="44634">MSVDQIVTLLKNGTVQVIPETELVKKLESKNKLRIKLGVDPTAPDLHLGHMVVLSKLRQFQDLGHEIMFLIGDFTARIGDPTGKSKTRPPLDEDAIAQNTQTYFDQVKKVLDPEKVTIVYNSHWLGKLTGSEFLKLCAKVTLARLTEREDFAKRIAAEQPIGMHELMYPLLQGYDSVELRADVELGGTDQTFNLLMGRYLQEHYGQSPQVVITTPLLEGLDGHNKMSKSLGNAIGVNEPADQAFGKLMSISDTMMFKYMQLLLGTSESELKQFQKQIADGVVHPMDLKKQMAHDIVARFWSQSQAKNAQEHFEALFQRKDFDAAQQVTIPNLMGTSVWIVELLRTIQAIESTTQAKRLIESGAVHIDGISVRDFRANIKVVPDMTIRVGKQKFYKIV</sequence>
<dbReference type="PANTHER" id="PTHR11766">
    <property type="entry name" value="TYROSYL-TRNA SYNTHETASE"/>
    <property type="match status" value="1"/>
</dbReference>
<organism evidence="12 13">
    <name type="scientific">candidate division TM6 bacterium JCVI TM6SC1</name>
    <dbReference type="NCBI Taxonomy" id="1306947"/>
    <lineage>
        <taxon>Bacteria</taxon>
        <taxon>Candidatus Babelota</taxon>
        <taxon>Vermiphilus</taxon>
    </lineage>
</organism>
<dbReference type="EMBL" id="ARQD01000004">
    <property type="protein sequence ID" value="KIX84960.1"/>
    <property type="molecule type" value="Genomic_DNA"/>
</dbReference>
<dbReference type="GO" id="GO:0006437">
    <property type="term" value="P:tyrosyl-tRNA aminoacylation"/>
    <property type="evidence" value="ECO:0007669"/>
    <property type="project" value="UniProtKB-UniRule"/>
</dbReference>
<dbReference type="InterPro" id="IPR001412">
    <property type="entry name" value="aa-tRNA-synth_I_CS"/>
</dbReference>
<evidence type="ECO:0000256" key="4">
    <source>
        <dbReference type="ARBA" id="ARBA00022741"/>
    </source>
</evidence>
<keyword evidence="4 10" id="KW-0547">Nucleotide-binding</keyword>
<dbReference type="Gene3D" id="3.40.50.620">
    <property type="entry name" value="HUPs"/>
    <property type="match status" value="1"/>
</dbReference>
<evidence type="ECO:0000256" key="8">
    <source>
        <dbReference type="ARBA" id="ARBA00023146"/>
    </source>
</evidence>
<keyword evidence="13" id="KW-1185">Reference proteome</keyword>
<comment type="similarity">
    <text evidence="10">Belongs to the class-I aminoacyl-tRNA synthetase family. TyrS type 2 subfamily.</text>
</comment>
<evidence type="ECO:0000256" key="3">
    <source>
        <dbReference type="ARBA" id="ARBA00022598"/>
    </source>
</evidence>
<dbReference type="CDD" id="cd00805">
    <property type="entry name" value="TyrRS_core"/>
    <property type="match status" value="1"/>
</dbReference>
<proteinExistence type="inferred from homology"/>
<evidence type="ECO:0000256" key="1">
    <source>
        <dbReference type="ARBA" id="ARBA00011738"/>
    </source>
</evidence>
<evidence type="ECO:0000313" key="13">
    <source>
        <dbReference type="Proteomes" id="UP000032214"/>
    </source>
</evidence>
<dbReference type="Pfam" id="PF00579">
    <property type="entry name" value="tRNA-synt_1b"/>
    <property type="match status" value="1"/>
</dbReference>
<dbReference type="eggNOG" id="COG0162">
    <property type="taxonomic scope" value="Bacteria"/>
</dbReference>
<dbReference type="PROSITE" id="PS00178">
    <property type="entry name" value="AA_TRNA_LIGASE_I"/>
    <property type="match status" value="1"/>
</dbReference>
<accession>A0A0D2I159</accession>
<keyword evidence="5 10" id="KW-0067">ATP-binding</keyword>
<protein>
    <recommendedName>
        <fullName evidence="10">Tyrosine--tRNA ligase</fullName>
        <ecNumber evidence="10">6.1.1.1</ecNumber>
    </recommendedName>
    <alternativeName>
        <fullName evidence="10">Tyrosyl-tRNA synthetase</fullName>
        <shortName evidence="10">TyrRS</shortName>
    </alternativeName>
</protein>
<dbReference type="PROSITE" id="PS50889">
    <property type="entry name" value="S4"/>
    <property type="match status" value="1"/>
</dbReference>
<dbReference type="GO" id="GO:0005524">
    <property type="term" value="F:ATP binding"/>
    <property type="evidence" value="ECO:0007669"/>
    <property type="project" value="UniProtKB-UniRule"/>
</dbReference>
<comment type="catalytic activity">
    <reaction evidence="9 10">
        <text>tRNA(Tyr) + L-tyrosine + ATP = L-tyrosyl-tRNA(Tyr) + AMP + diphosphate + H(+)</text>
        <dbReference type="Rhea" id="RHEA:10220"/>
        <dbReference type="Rhea" id="RHEA-COMP:9706"/>
        <dbReference type="Rhea" id="RHEA-COMP:9707"/>
        <dbReference type="ChEBI" id="CHEBI:15378"/>
        <dbReference type="ChEBI" id="CHEBI:30616"/>
        <dbReference type="ChEBI" id="CHEBI:33019"/>
        <dbReference type="ChEBI" id="CHEBI:58315"/>
        <dbReference type="ChEBI" id="CHEBI:78442"/>
        <dbReference type="ChEBI" id="CHEBI:78536"/>
        <dbReference type="ChEBI" id="CHEBI:456215"/>
        <dbReference type="EC" id="6.1.1.1"/>
    </reaction>
</comment>
<dbReference type="PANTHER" id="PTHR11766:SF1">
    <property type="entry name" value="TYROSINE--TRNA LIGASE"/>
    <property type="match status" value="1"/>
</dbReference>
<gene>
    <name evidence="10" type="primary">tyrS</name>
    <name evidence="12" type="ORF">J120_04450</name>
</gene>
<dbReference type="CDD" id="cd00165">
    <property type="entry name" value="S4"/>
    <property type="match status" value="1"/>
</dbReference>
<name>A0A0D2I159_9BACT</name>
<feature type="binding site" evidence="10">
    <location>
        <position position="228"/>
    </location>
    <ligand>
        <name>ATP</name>
        <dbReference type="ChEBI" id="CHEBI:30616"/>
    </ligand>
</feature>
<dbReference type="SUPFAM" id="SSF52374">
    <property type="entry name" value="Nucleotidylyl transferase"/>
    <property type="match status" value="1"/>
</dbReference>
<dbReference type="HAMAP" id="MF_02007">
    <property type="entry name" value="Tyr_tRNA_synth_type2"/>
    <property type="match status" value="1"/>
</dbReference>
<comment type="subunit">
    <text evidence="1 10">Homodimer.</text>
</comment>
<evidence type="ECO:0000256" key="6">
    <source>
        <dbReference type="ARBA" id="ARBA00022884"/>
    </source>
</evidence>
<dbReference type="FunFam" id="3.40.50.620:FF:000061">
    <property type="entry name" value="Tyrosine--tRNA ligase"/>
    <property type="match status" value="1"/>
</dbReference>
<dbReference type="InterPro" id="IPR014729">
    <property type="entry name" value="Rossmann-like_a/b/a_fold"/>
</dbReference>
<evidence type="ECO:0000256" key="2">
    <source>
        <dbReference type="ARBA" id="ARBA00022490"/>
    </source>
</evidence>
<keyword evidence="2 10" id="KW-0963">Cytoplasm</keyword>
<feature type="short sequence motif" description="'HIGH' region" evidence="10">
    <location>
        <begin position="41"/>
        <end position="50"/>
    </location>
</feature>
<dbReference type="InterPro" id="IPR024108">
    <property type="entry name" value="Tyr-tRNA-ligase_bac_2"/>
</dbReference>
<dbReference type="SUPFAM" id="SSF55174">
    <property type="entry name" value="Alpha-L RNA-binding motif"/>
    <property type="match status" value="1"/>
</dbReference>
<dbReference type="Proteomes" id="UP000032214">
    <property type="component" value="Unassembled WGS sequence"/>
</dbReference>
<evidence type="ECO:0000256" key="10">
    <source>
        <dbReference type="HAMAP-Rule" id="MF_02007"/>
    </source>
</evidence>
<evidence type="ECO:0000256" key="9">
    <source>
        <dbReference type="ARBA" id="ARBA00048248"/>
    </source>
</evidence>
<dbReference type="InterPro" id="IPR036986">
    <property type="entry name" value="S4_RNA-bd_sf"/>
</dbReference>
<reference evidence="12 13" key="1">
    <citation type="journal article" date="2013" name="Proc. Natl. Acad. Sci. U.S.A.">
        <title>Candidate phylum TM6 genome recovered from a hospital sink biofilm provides genomic insights into this uncultivated phylum.</title>
        <authorList>
            <person name="McLean J.S."/>
            <person name="Lombardo M.J."/>
            <person name="Badger J.H."/>
            <person name="Edlund A."/>
            <person name="Novotny M."/>
            <person name="Yee-Greenbaum J."/>
            <person name="Vyahhi N."/>
            <person name="Hall A.P."/>
            <person name="Yang Y."/>
            <person name="Dupont C.L."/>
            <person name="Ziegler M.G."/>
            <person name="Chitsaz H."/>
            <person name="Allen A.E."/>
            <person name="Yooseph S."/>
            <person name="Tesler G."/>
            <person name="Pevzner P.A."/>
            <person name="Friedman R.M."/>
            <person name="Nealson K.H."/>
            <person name="Venter J.C."/>
            <person name="Lasken R.S."/>
        </authorList>
    </citation>
    <scope>NUCLEOTIDE SEQUENCE [LARGE SCALE GENOMIC DNA]</scope>
    <source>
        <strain evidence="12 13">TM6SC1</strain>
    </source>
</reference>
<keyword evidence="7 10" id="KW-0648">Protein biosynthesis</keyword>
<comment type="function">
    <text evidence="10">Catalyzes the attachment of tyrosine to tRNA(Tyr) in a two-step reaction: tyrosine is first activated by ATP to form Tyr-AMP and then transferred to the acceptor end of tRNA(Tyr).</text>
</comment>
<feature type="short sequence motif" description="'KMSKS' region" evidence="10">
    <location>
        <begin position="225"/>
        <end position="229"/>
    </location>
</feature>
<keyword evidence="8 10" id="KW-0030">Aminoacyl-tRNA synthetase</keyword>
<dbReference type="STRING" id="1306947.J120_04450"/>
<dbReference type="InterPro" id="IPR002305">
    <property type="entry name" value="aa-tRNA-synth_Ic"/>
</dbReference>
<keyword evidence="6 11" id="KW-0694">RNA-binding</keyword>
<comment type="caution">
    <text evidence="12">The sequence shown here is derived from an EMBL/GenBank/DDBJ whole genome shotgun (WGS) entry which is preliminary data.</text>
</comment>
<dbReference type="NCBIfam" id="TIGR00234">
    <property type="entry name" value="tyrS"/>
    <property type="match status" value="1"/>
</dbReference>
<evidence type="ECO:0000256" key="11">
    <source>
        <dbReference type="PROSITE-ProRule" id="PRU00182"/>
    </source>
</evidence>